<comment type="caution">
    <text evidence="9">The sequence shown here is derived from an EMBL/GenBank/DDBJ whole genome shotgun (WGS) entry which is preliminary data.</text>
</comment>
<reference evidence="10" key="1">
    <citation type="journal article" date="2019" name="Int. J. Syst. Evol. Microbiol.">
        <title>The Global Catalogue of Microorganisms (GCM) 10K type strain sequencing project: providing services to taxonomists for standard genome sequencing and annotation.</title>
        <authorList>
            <consortium name="The Broad Institute Genomics Platform"/>
            <consortium name="The Broad Institute Genome Sequencing Center for Infectious Disease"/>
            <person name="Wu L."/>
            <person name="Ma J."/>
        </authorList>
    </citation>
    <scope>NUCLEOTIDE SEQUENCE [LARGE SCALE GENOMIC DNA]</scope>
    <source>
        <strain evidence="10">CGMCC 1.7693</strain>
    </source>
</reference>
<dbReference type="PANTHER" id="PTHR43808:SF31">
    <property type="entry name" value="N-ACETYL-L-CITRULLINE DEACETYLASE"/>
    <property type="match status" value="1"/>
</dbReference>
<comment type="cofactor">
    <cofactor evidence="1">
        <name>Zn(2+)</name>
        <dbReference type="ChEBI" id="CHEBI:29105"/>
    </cofactor>
</comment>
<evidence type="ECO:0000313" key="10">
    <source>
        <dbReference type="Proteomes" id="UP000641206"/>
    </source>
</evidence>
<evidence type="ECO:0000256" key="5">
    <source>
        <dbReference type="ARBA" id="ARBA00022801"/>
    </source>
</evidence>
<evidence type="ECO:0000256" key="6">
    <source>
        <dbReference type="ARBA" id="ARBA00022833"/>
    </source>
</evidence>
<dbReference type="PANTHER" id="PTHR43808">
    <property type="entry name" value="ACETYLORNITHINE DEACETYLASE"/>
    <property type="match status" value="1"/>
</dbReference>
<keyword evidence="7" id="KW-0224">Dipeptidase</keyword>
<keyword evidence="10" id="KW-1185">Reference proteome</keyword>
<dbReference type="Gene3D" id="3.30.70.360">
    <property type="match status" value="2"/>
</dbReference>
<protein>
    <submittedName>
        <fullName evidence="9">Dipeptidase PepV</fullName>
    </submittedName>
</protein>
<comment type="similarity">
    <text evidence="2">Belongs to the peptidase M20A family.</text>
</comment>
<dbReference type="SUPFAM" id="SSF55031">
    <property type="entry name" value="Bacterial exopeptidase dimerisation domain"/>
    <property type="match status" value="1"/>
</dbReference>
<evidence type="ECO:0000313" key="9">
    <source>
        <dbReference type="EMBL" id="GGP07799.1"/>
    </source>
</evidence>
<dbReference type="InterPro" id="IPR002933">
    <property type="entry name" value="Peptidase_M20"/>
</dbReference>
<organism evidence="9 10">
    <name type="scientific">Oceanobacillus neutriphilus</name>
    <dbReference type="NCBI Taxonomy" id="531815"/>
    <lineage>
        <taxon>Bacteria</taxon>
        <taxon>Bacillati</taxon>
        <taxon>Bacillota</taxon>
        <taxon>Bacilli</taxon>
        <taxon>Bacillales</taxon>
        <taxon>Bacillaceae</taxon>
        <taxon>Oceanobacillus</taxon>
    </lineage>
</organism>
<dbReference type="Gene3D" id="3.40.630.10">
    <property type="entry name" value="Zn peptidases"/>
    <property type="match status" value="1"/>
</dbReference>
<dbReference type="RefSeq" id="WP_188732918.1">
    <property type="nucleotide sequence ID" value="NZ_BMLW01000001.1"/>
</dbReference>
<evidence type="ECO:0000256" key="1">
    <source>
        <dbReference type="ARBA" id="ARBA00001947"/>
    </source>
</evidence>
<evidence type="ECO:0000256" key="8">
    <source>
        <dbReference type="ARBA" id="ARBA00023049"/>
    </source>
</evidence>
<name>A0ABQ2NQ22_9BACI</name>
<evidence type="ECO:0000256" key="3">
    <source>
        <dbReference type="ARBA" id="ARBA00022670"/>
    </source>
</evidence>
<gene>
    <name evidence="9" type="ORF">GCM10011346_05220</name>
</gene>
<dbReference type="InterPro" id="IPR010964">
    <property type="entry name" value="M20A_pepV-rel"/>
</dbReference>
<dbReference type="Proteomes" id="UP000641206">
    <property type="component" value="Unassembled WGS sequence"/>
</dbReference>
<keyword evidence="8" id="KW-0482">Metalloprotease</keyword>
<accession>A0ABQ2NQ22</accession>
<dbReference type="Pfam" id="PF01546">
    <property type="entry name" value="Peptidase_M20"/>
    <property type="match status" value="1"/>
</dbReference>
<evidence type="ECO:0000256" key="4">
    <source>
        <dbReference type="ARBA" id="ARBA00022723"/>
    </source>
</evidence>
<dbReference type="EMBL" id="BMLW01000001">
    <property type="protein sequence ID" value="GGP07799.1"/>
    <property type="molecule type" value="Genomic_DNA"/>
</dbReference>
<evidence type="ECO:0000256" key="2">
    <source>
        <dbReference type="ARBA" id="ARBA00006247"/>
    </source>
</evidence>
<keyword evidence="3" id="KW-0645">Protease</keyword>
<sequence length="451" mass="50332">MKFDVKQALFEQCITSLQELIQIPSIKEGPSEGAPFGKPIRQALDFFLNEAVRLNLPVKNLDGYAGIVEIGEGNEELGILVHLDVVPEGNRAQWTVDPFAGTIKEGRIWGRGTLDDKGPAMAVLYAIKLIQDLSMPWKRRIRMIIGTDEESTWEDIDYYKQTEKPPAIAFTPDGYFPVTNSEKGILTLCYKKRIEQGSIVRKVEAGKVYNVTPGTAKAWIESGNRPINSDAITVQELSSDSWIVTATGADGRTSSPAAENNAIDILLRYLQTILPEDDGFWEAVDFYDKYLADPKGSGHDLVISDAASGELTLAPCILSLDDQEVVFYSNIRYPSTFSLQEVANRYQYVLDQSTFLWDVVNHKAPIHMDADIPFIQCLMKVYNTYFNRDDSPLSISGGTYARAFPNTVAFGALLPEKPLNAHEANENVELDVIRDWINIYATAIYELAVKK</sequence>
<evidence type="ECO:0000256" key="7">
    <source>
        <dbReference type="ARBA" id="ARBA00022997"/>
    </source>
</evidence>
<dbReference type="InterPro" id="IPR036264">
    <property type="entry name" value="Bact_exopeptidase_dim_dom"/>
</dbReference>
<dbReference type="InterPro" id="IPR050072">
    <property type="entry name" value="Peptidase_M20A"/>
</dbReference>
<keyword evidence="6" id="KW-0862">Zinc</keyword>
<proteinExistence type="inferred from homology"/>
<keyword evidence="5" id="KW-0378">Hydrolase</keyword>
<keyword evidence="4" id="KW-0479">Metal-binding</keyword>
<dbReference type="NCBIfam" id="TIGR01887">
    <property type="entry name" value="dipeptidaselike"/>
    <property type="match status" value="1"/>
</dbReference>
<dbReference type="SUPFAM" id="SSF53187">
    <property type="entry name" value="Zn-dependent exopeptidases"/>
    <property type="match status" value="1"/>
</dbReference>